<accession>A0A1L8D2W5</accession>
<dbReference type="InterPro" id="IPR005149">
    <property type="entry name" value="Tscrpt_reg_PadR_N"/>
</dbReference>
<dbReference type="InterPro" id="IPR036390">
    <property type="entry name" value="WH_DNA-bd_sf"/>
</dbReference>
<dbReference type="PANTHER" id="PTHR33169:SF14">
    <property type="entry name" value="TRANSCRIPTIONAL REGULATOR RV3488"/>
    <property type="match status" value="1"/>
</dbReference>
<dbReference type="PANTHER" id="PTHR33169">
    <property type="entry name" value="PADR-FAMILY TRANSCRIPTIONAL REGULATOR"/>
    <property type="match status" value="1"/>
</dbReference>
<dbReference type="STRING" id="661089.ciss_14360"/>
<evidence type="ECO:0000259" key="1">
    <source>
        <dbReference type="Pfam" id="PF03551"/>
    </source>
</evidence>
<evidence type="ECO:0000313" key="2">
    <source>
        <dbReference type="EMBL" id="GAV25503.1"/>
    </source>
</evidence>
<dbReference type="EMBL" id="BDJL01000041">
    <property type="protein sequence ID" value="GAV25503.1"/>
    <property type="molecule type" value="Genomic_DNA"/>
</dbReference>
<keyword evidence="3" id="KW-1185">Reference proteome</keyword>
<dbReference type="RefSeq" id="WP_075865655.1">
    <property type="nucleotide sequence ID" value="NZ_BDJL01000041.1"/>
</dbReference>
<proteinExistence type="predicted"/>
<dbReference type="AlphaFoldDB" id="A0A1L8D2W5"/>
<dbReference type="SUPFAM" id="SSF46785">
    <property type="entry name" value="Winged helix' DNA-binding domain"/>
    <property type="match status" value="1"/>
</dbReference>
<feature type="domain" description="Transcription regulator PadR N-terminal" evidence="1">
    <location>
        <begin position="16"/>
        <end position="88"/>
    </location>
</feature>
<dbReference type="Pfam" id="PF03551">
    <property type="entry name" value="PadR"/>
    <property type="match status" value="1"/>
</dbReference>
<dbReference type="InterPro" id="IPR036388">
    <property type="entry name" value="WH-like_DNA-bd_sf"/>
</dbReference>
<dbReference type="Proteomes" id="UP000187338">
    <property type="component" value="Unassembled WGS sequence"/>
</dbReference>
<organism evidence="2 3">
    <name type="scientific">Carboxydothermus islandicus</name>
    <dbReference type="NCBI Taxonomy" id="661089"/>
    <lineage>
        <taxon>Bacteria</taxon>
        <taxon>Bacillati</taxon>
        <taxon>Bacillota</taxon>
        <taxon>Clostridia</taxon>
        <taxon>Thermoanaerobacterales</taxon>
        <taxon>Thermoanaerobacteraceae</taxon>
        <taxon>Carboxydothermus</taxon>
    </lineage>
</organism>
<evidence type="ECO:0000313" key="3">
    <source>
        <dbReference type="Proteomes" id="UP000187338"/>
    </source>
</evidence>
<dbReference type="InterPro" id="IPR052509">
    <property type="entry name" value="Metal_resp_DNA-bind_regulator"/>
</dbReference>
<sequence length="116" mass="13386">MNDKTQLLKGILEGCILKIIHDETTYGYEISEKLKAYGFLEICEGTIYPLLLRLEKNGLLVSTKINSPVGPKRKYYSLTEEGKKELDEFYQNWQEISKSVNKLFANYQGSEQENGR</sequence>
<comment type="caution">
    <text evidence="2">The sequence shown here is derived from an EMBL/GenBank/DDBJ whole genome shotgun (WGS) entry which is preliminary data.</text>
</comment>
<reference evidence="3" key="1">
    <citation type="submission" date="2016-12" db="EMBL/GenBank/DDBJ databases">
        <title>Draft Genome Sequences od Carboxydothermus pertinax and islandicus, Hydrogenogenic Carboxydotrophic Bacteria.</title>
        <authorList>
            <person name="Fukuyama Y."/>
            <person name="Ohmae K."/>
            <person name="Yoneda Y."/>
            <person name="Yoshida T."/>
            <person name="Sako Y."/>
        </authorList>
    </citation>
    <scope>NUCLEOTIDE SEQUENCE [LARGE SCALE GENOMIC DNA]</scope>
    <source>
        <strain evidence="3">SET</strain>
    </source>
</reference>
<gene>
    <name evidence="2" type="ORF">ciss_14360</name>
</gene>
<dbReference type="OrthoDB" id="9808017at2"/>
<protein>
    <submittedName>
        <fullName evidence="2">PadR family transcriptional regulator</fullName>
    </submittedName>
</protein>
<dbReference type="Gene3D" id="1.10.10.10">
    <property type="entry name" value="Winged helix-like DNA-binding domain superfamily/Winged helix DNA-binding domain"/>
    <property type="match status" value="1"/>
</dbReference>
<name>A0A1L8D2W5_9THEO</name>